<comment type="caution">
    <text evidence="1">The sequence shown here is derived from an EMBL/GenBank/DDBJ whole genome shotgun (WGS) entry which is preliminary data.</text>
</comment>
<feature type="non-terminal residue" evidence="1">
    <location>
        <position position="1"/>
    </location>
</feature>
<protein>
    <submittedName>
        <fullName evidence="1">Uncharacterized protein</fullName>
    </submittedName>
</protein>
<evidence type="ECO:0000313" key="2">
    <source>
        <dbReference type="Proteomes" id="UP000886523"/>
    </source>
</evidence>
<organism evidence="1 2">
    <name type="scientific">Hydnum rufescens UP504</name>
    <dbReference type="NCBI Taxonomy" id="1448309"/>
    <lineage>
        <taxon>Eukaryota</taxon>
        <taxon>Fungi</taxon>
        <taxon>Dikarya</taxon>
        <taxon>Basidiomycota</taxon>
        <taxon>Agaricomycotina</taxon>
        <taxon>Agaricomycetes</taxon>
        <taxon>Cantharellales</taxon>
        <taxon>Hydnaceae</taxon>
        <taxon>Hydnum</taxon>
    </lineage>
</organism>
<name>A0A9P6DS25_9AGAM</name>
<dbReference type="EMBL" id="MU129044">
    <property type="protein sequence ID" value="KAF9509079.1"/>
    <property type="molecule type" value="Genomic_DNA"/>
</dbReference>
<proteinExistence type="predicted"/>
<evidence type="ECO:0000313" key="1">
    <source>
        <dbReference type="EMBL" id="KAF9509079.1"/>
    </source>
</evidence>
<reference evidence="1" key="1">
    <citation type="journal article" date="2020" name="Nat. Commun.">
        <title>Large-scale genome sequencing of mycorrhizal fungi provides insights into the early evolution of symbiotic traits.</title>
        <authorList>
            <person name="Miyauchi S."/>
            <person name="Kiss E."/>
            <person name="Kuo A."/>
            <person name="Drula E."/>
            <person name="Kohler A."/>
            <person name="Sanchez-Garcia M."/>
            <person name="Morin E."/>
            <person name="Andreopoulos B."/>
            <person name="Barry K.W."/>
            <person name="Bonito G."/>
            <person name="Buee M."/>
            <person name="Carver A."/>
            <person name="Chen C."/>
            <person name="Cichocki N."/>
            <person name="Clum A."/>
            <person name="Culley D."/>
            <person name="Crous P.W."/>
            <person name="Fauchery L."/>
            <person name="Girlanda M."/>
            <person name="Hayes R.D."/>
            <person name="Keri Z."/>
            <person name="LaButti K."/>
            <person name="Lipzen A."/>
            <person name="Lombard V."/>
            <person name="Magnuson J."/>
            <person name="Maillard F."/>
            <person name="Murat C."/>
            <person name="Nolan M."/>
            <person name="Ohm R.A."/>
            <person name="Pangilinan J."/>
            <person name="Pereira M.F."/>
            <person name="Perotto S."/>
            <person name="Peter M."/>
            <person name="Pfister S."/>
            <person name="Riley R."/>
            <person name="Sitrit Y."/>
            <person name="Stielow J.B."/>
            <person name="Szollosi G."/>
            <person name="Zifcakova L."/>
            <person name="Stursova M."/>
            <person name="Spatafora J.W."/>
            <person name="Tedersoo L."/>
            <person name="Vaario L.M."/>
            <person name="Yamada A."/>
            <person name="Yan M."/>
            <person name="Wang P."/>
            <person name="Xu J."/>
            <person name="Bruns T."/>
            <person name="Baldrian P."/>
            <person name="Vilgalys R."/>
            <person name="Dunand C."/>
            <person name="Henrissat B."/>
            <person name="Grigoriev I.V."/>
            <person name="Hibbett D."/>
            <person name="Nagy L.G."/>
            <person name="Martin F.M."/>
        </authorList>
    </citation>
    <scope>NUCLEOTIDE SEQUENCE</scope>
    <source>
        <strain evidence="1">UP504</strain>
    </source>
</reference>
<gene>
    <name evidence="1" type="ORF">BS47DRAFT_1281474</name>
</gene>
<accession>A0A9P6DS25</accession>
<feature type="non-terminal residue" evidence="1">
    <location>
        <position position="68"/>
    </location>
</feature>
<dbReference type="OrthoDB" id="2666777at2759"/>
<keyword evidence="2" id="KW-1185">Reference proteome</keyword>
<sequence>RQCPSVYLHSHCPLCFGGRPPQKQNHDLDCQKGHEREEGMRDPPIFSPRTVQISEANLKEWEANVDAI</sequence>
<dbReference type="AlphaFoldDB" id="A0A9P6DS25"/>
<dbReference type="Proteomes" id="UP000886523">
    <property type="component" value="Unassembled WGS sequence"/>
</dbReference>